<evidence type="ECO:0000313" key="1">
    <source>
        <dbReference type="EMBL" id="MED6174941.1"/>
    </source>
</evidence>
<comment type="caution">
    <text evidence="1">The sequence shown here is derived from an EMBL/GenBank/DDBJ whole genome shotgun (WGS) entry which is preliminary data.</text>
</comment>
<sequence>MRNSSKCNESIQAVYESMQNWTETNNISYESILAPWGVDSFNLASFSNFSDYLESILKLPRIDSYVHRVDFKSFMRVRVDSDTLRIDSYTSRSCKLSVWLHGIDSPYPGIDLGP</sequence>
<organism evidence="1 2">
    <name type="scientific">Stylosanthes scabra</name>
    <dbReference type="NCBI Taxonomy" id="79078"/>
    <lineage>
        <taxon>Eukaryota</taxon>
        <taxon>Viridiplantae</taxon>
        <taxon>Streptophyta</taxon>
        <taxon>Embryophyta</taxon>
        <taxon>Tracheophyta</taxon>
        <taxon>Spermatophyta</taxon>
        <taxon>Magnoliopsida</taxon>
        <taxon>eudicotyledons</taxon>
        <taxon>Gunneridae</taxon>
        <taxon>Pentapetalae</taxon>
        <taxon>rosids</taxon>
        <taxon>fabids</taxon>
        <taxon>Fabales</taxon>
        <taxon>Fabaceae</taxon>
        <taxon>Papilionoideae</taxon>
        <taxon>50 kb inversion clade</taxon>
        <taxon>dalbergioids sensu lato</taxon>
        <taxon>Dalbergieae</taxon>
        <taxon>Pterocarpus clade</taxon>
        <taxon>Stylosanthes</taxon>
    </lineage>
</organism>
<dbReference type="Proteomes" id="UP001341840">
    <property type="component" value="Unassembled WGS sequence"/>
</dbReference>
<reference evidence="1 2" key="1">
    <citation type="journal article" date="2023" name="Plants (Basel)">
        <title>Bridging the Gap: Combining Genomics and Transcriptomics Approaches to Understand Stylosanthes scabra, an Orphan Legume from the Brazilian Caatinga.</title>
        <authorList>
            <person name="Ferreira-Neto J.R.C."/>
            <person name="da Silva M.D."/>
            <person name="Binneck E."/>
            <person name="de Melo N.F."/>
            <person name="da Silva R.H."/>
            <person name="de Melo A.L.T.M."/>
            <person name="Pandolfi V."/>
            <person name="Bustamante F.O."/>
            <person name="Brasileiro-Vidal A.C."/>
            <person name="Benko-Iseppon A.M."/>
        </authorList>
    </citation>
    <scope>NUCLEOTIDE SEQUENCE [LARGE SCALE GENOMIC DNA]</scope>
    <source>
        <tissue evidence="1">Leaves</tissue>
    </source>
</reference>
<dbReference type="EMBL" id="JASCZI010151934">
    <property type="protein sequence ID" value="MED6174941.1"/>
    <property type="molecule type" value="Genomic_DNA"/>
</dbReference>
<name>A0ABU6VRB6_9FABA</name>
<protein>
    <submittedName>
        <fullName evidence="1">Uncharacterized protein</fullName>
    </submittedName>
</protein>
<evidence type="ECO:0000313" key="2">
    <source>
        <dbReference type="Proteomes" id="UP001341840"/>
    </source>
</evidence>
<gene>
    <name evidence="1" type="ORF">PIB30_073693</name>
</gene>
<accession>A0ABU6VRB6</accession>
<keyword evidence="2" id="KW-1185">Reference proteome</keyword>
<proteinExistence type="predicted"/>